<dbReference type="InterPro" id="IPR003029">
    <property type="entry name" value="S1_domain"/>
</dbReference>
<organism evidence="3 4">
    <name type="scientific">Marinococcus luteus</name>
    <dbReference type="NCBI Taxonomy" id="1122204"/>
    <lineage>
        <taxon>Bacteria</taxon>
        <taxon>Bacillati</taxon>
        <taxon>Bacillota</taxon>
        <taxon>Bacilli</taxon>
        <taxon>Bacillales</taxon>
        <taxon>Bacillaceae</taxon>
        <taxon>Marinococcus</taxon>
    </lineage>
</organism>
<dbReference type="AlphaFoldDB" id="A0A1H2W1J9"/>
<feature type="compositionally biased region" description="Basic and acidic residues" evidence="1">
    <location>
        <begin position="75"/>
        <end position="86"/>
    </location>
</feature>
<evidence type="ECO:0000256" key="1">
    <source>
        <dbReference type="SAM" id="MobiDB-lite"/>
    </source>
</evidence>
<dbReference type="InterPro" id="IPR012340">
    <property type="entry name" value="NA-bd_OB-fold"/>
</dbReference>
<dbReference type="STRING" id="1122204.SAMN05421781_2220"/>
<dbReference type="PANTHER" id="PTHR10724">
    <property type="entry name" value="30S RIBOSOMAL PROTEIN S1"/>
    <property type="match status" value="1"/>
</dbReference>
<feature type="compositionally biased region" description="Basic and acidic residues" evidence="1">
    <location>
        <begin position="114"/>
        <end position="139"/>
    </location>
</feature>
<feature type="region of interest" description="Disordered" evidence="1">
    <location>
        <begin position="68"/>
        <end position="146"/>
    </location>
</feature>
<dbReference type="Proteomes" id="UP000199488">
    <property type="component" value="Unassembled WGS sequence"/>
</dbReference>
<gene>
    <name evidence="3" type="ORF">SAMN05421781_2220</name>
</gene>
<evidence type="ECO:0000313" key="4">
    <source>
        <dbReference type="Proteomes" id="UP000199488"/>
    </source>
</evidence>
<keyword evidence="4" id="KW-1185">Reference proteome</keyword>
<dbReference type="GO" id="GO:0003729">
    <property type="term" value="F:mRNA binding"/>
    <property type="evidence" value="ECO:0007669"/>
    <property type="project" value="TreeGrafter"/>
</dbReference>
<dbReference type="SMART" id="SM00316">
    <property type="entry name" value="S1"/>
    <property type="match status" value="1"/>
</dbReference>
<evidence type="ECO:0000259" key="2">
    <source>
        <dbReference type="PROSITE" id="PS50126"/>
    </source>
</evidence>
<dbReference type="EMBL" id="FNNC01000005">
    <property type="protein sequence ID" value="SDW74450.1"/>
    <property type="molecule type" value="Genomic_DNA"/>
</dbReference>
<protein>
    <submittedName>
        <fullName evidence="3">S1 RNA binding domain protein</fullName>
    </submittedName>
</protein>
<dbReference type="InterPro" id="IPR050437">
    <property type="entry name" value="Ribos_protein_bS1-like"/>
</dbReference>
<evidence type="ECO:0000313" key="3">
    <source>
        <dbReference type="EMBL" id="SDW74450.1"/>
    </source>
</evidence>
<dbReference type="SUPFAM" id="SSF50249">
    <property type="entry name" value="Nucleic acid-binding proteins"/>
    <property type="match status" value="1"/>
</dbReference>
<reference evidence="3 4" key="1">
    <citation type="submission" date="2016-10" db="EMBL/GenBank/DDBJ databases">
        <authorList>
            <person name="de Groot N.N."/>
        </authorList>
    </citation>
    <scope>NUCLEOTIDE SEQUENCE [LARGE SCALE GENOMIC DNA]</scope>
    <source>
        <strain evidence="3 4">DSM 23126</strain>
    </source>
</reference>
<sequence>MAIEVGSKIQGKVTGITKFGAFVEVEPGKTGLVHISEVADKYVENISDFLSVGDEVTVKVMKVEDDGKIGLSIRKAQDRPQEERPKSSGSGRPKSGGDRPRGGSKPPQQQRPASFEDKMSSFMKDSEERLATIRKQTEKKGKKSRK</sequence>
<accession>A0A1H2W1J9</accession>
<dbReference type="RefSeq" id="WP_091615007.1">
    <property type="nucleotide sequence ID" value="NZ_FNNC01000005.1"/>
</dbReference>
<dbReference type="Pfam" id="PF00575">
    <property type="entry name" value="S1"/>
    <property type="match status" value="1"/>
</dbReference>
<dbReference type="NCBIfam" id="NF006363">
    <property type="entry name" value="PRK08582.1"/>
    <property type="match status" value="1"/>
</dbReference>
<dbReference type="OrthoDB" id="9810507at2"/>
<dbReference type="PROSITE" id="PS50126">
    <property type="entry name" value="S1"/>
    <property type="match status" value="1"/>
</dbReference>
<dbReference type="GO" id="GO:0003735">
    <property type="term" value="F:structural constituent of ribosome"/>
    <property type="evidence" value="ECO:0007669"/>
    <property type="project" value="TreeGrafter"/>
</dbReference>
<dbReference type="GO" id="GO:0006412">
    <property type="term" value="P:translation"/>
    <property type="evidence" value="ECO:0007669"/>
    <property type="project" value="TreeGrafter"/>
</dbReference>
<dbReference type="PANTHER" id="PTHR10724:SF10">
    <property type="entry name" value="S1 RNA-BINDING DOMAIN-CONTAINING PROTEIN 1"/>
    <property type="match status" value="1"/>
</dbReference>
<proteinExistence type="predicted"/>
<dbReference type="Gene3D" id="2.40.50.140">
    <property type="entry name" value="Nucleic acid-binding proteins"/>
    <property type="match status" value="1"/>
</dbReference>
<name>A0A1H2W1J9_9BACI</name>
<dbReference type="FunFam" id="2.40.50.140:FF:000059">
    <property type="entry name" value="S1 RNA binding protein"/>
    <property type="match status" value="1"/>
</dbReference>
<feature type="domain" description="S1 motif" evidence="2">
    <location>
        <begin position="6"/>
        <end position="74"/>
    </location>
</feature>